<dbReference type="Proteomes" id="UP000308149">
    <property type="component" value="Chromosome"/>
</dbReference>
<dbReference type="RefSeq" id="WP_139715968.1">
    <property type="nucleotide sequence ID" value="NZ_CP040871.1"/>
</dbReference>
<dbReference type="OrthoDB" id="6028077at2"/>
<organism evidence="1 2">
    <name type="scientific">Thermomonas aquatica</name>
    <dbReference type="NCBI Taxonomy" id="2202149"/>
    <lineage>
        <taxon>Bacteria</taxon>
        <taxon>Pseudomonadati</taxon>
        <taxon>Pseudomonadota</taxon>
        <taxon>Gammaproteobacteria</taxon>
        <taxon>Lysobacterales</taxon>
        <taxon>Lysobacteraceae</taxon>
        <taxon>Thermomonas</taxon>
    </lineage>
</organism>
<dbReference type="KEGG" id="thes:FHQ07_06090"/>
<evidence type="ECO:0000313" key="1">
    <source>
        <dbReference type="EMBL" id="QDA56916.1"/>
    </source>
</evidence>
<sequence length="85" mass="9256">MSWDAFQREALAELGHVLYRPVDARTASVAVDAGMLARLARAAGIDADALHAHADIAAMTPRLRGDAAAKRALWPRLRALRRNAR</sequence>
<evidence type="ECO:0000313" key="2">
    <source>
        <dbReference type="Proteomes" id="UP000308149"/>
    </source>
</evidence>
<name>A0A5B7ZR18_9GAMM</name>
<dbReference type="EMBL" id="CP040871">
    <property type="protein sequence ID" value="QDA56916.1"/>
    <property type="molecule type" value="Genomic_DNA"/>
</dbReference>
<accession>A0A5B7ZR18</accession>
<proteinExistence type="predicted"/>
<keyword evidence="2" id="KW-1185">Reference proteome</keyword>
<reference evidence="1 2" key="1">
    <citation type="submission" date="2019-06" db="EMBL/GenBank/DDBJ databases">
        <title>Thermomonas aquatica sp. nov., isolated from an industrial wastewater treatment plant.</title>
        <authorList>
            <person name="Jeon J.H."/>
            <person name="Park D.-S."/>
        </authorList>
    </citation>
    <scope>NUCLEOTIDE SEQUENCE [LARGE SCALE GENOMIC DNA]</scope>
    <source>
        <strain evidence="1 2">SY21</strain>
    </source>
</reference>
<gene>
    <name evidence="1" type="ORF">FHQ07_06090</name>
</gene>
<dbReference type="AlphaFoldDB" id="A0A5B7ZR18"/>
<protein>
    <submittedName>
        <fullName evidence="1">Uncharacterized protein</fullName>
    </submittedName>
</protein>